<evidence type="ECO:0000313" key="1">
    <source>
        <dbReference type="EMBL" id="PKU69161.1"/>
    </source>
</evidence>
<accession>A0A2I0W0G4</accession>
<keyword evidence="2" id="KW-1185">Reference proteome</keyword>
<reference evidence="1 2" key="2">
    <citation type="journal article" date="2017" name="Nature">
        <title>The Apostasia genome and the evolution of orchids.</title>
        <authorList>
            <person name="Zhang G.Q."/>
            <person name="Liu K.W."/>
            <person name="Li Z."/>
            <person name="Lohaus R."/>
            <person name="Hsiao Y.Y."/>
            <person name="Niu S.C."/>
            <person name="Wang J.Y."/>
            <person name="Lin Y.C."/>
            <person name="Xu Q."/>
            <person name="Chen L.J."/>
            <person name="Yoshida K."/>
            <person name="Fujiwara S."/>
            <person name="Wang Z.W."/>
            <person name="Zhang Y.Q."/>
            <person name="Mitsuda N."/>
            <person name="Wang M."/>
            <person name="Liu G.H."/>
            <person name="Pecoraro L."/>
            <person name="Huang H.X."/>
            <person name="Xiao X.J."/>
            <person name="Lin M."/>
            <person name="Wu X.Y."/>
            <person name="Wu W.L."/>
            <person name="Chen Y.Y."/>
            <person name="Chang S.B."/>
            <person name="Sakamoto S."/>
            <person name="Ohme-Takagi M."/>
            <person name="Yagi M."/>
            <person name="Zeng S.J."/>
            <person name="Shen C.Y."/>
            <person name="Yeh C.M."/>
            <person name="Luo Y.B."/>
            <person name="Tsai W.C."/>
            <person name="Van de Peer Y."/>
            <person name="Liu Z.J."/>
        </authorList>
    </citation>
    <scope>NUCLEOTIDE SEQUENCE [LARGE SCALE GENOMIC DNA]</scope>
    <source>
        <tissue evidence="1">The whole plant</tissue>
    </source>
</reference>
<gene>
    <name evidence="1" type="ORF">MA16_Dca002431</name>
</gene>
<dbReference type="Proteomes" id="UP000233837">
    <property type="component" value="Unassembled WGS sequence"/>
</dbReference>
<proteinExistence type="predicted"/>
<sequence>MTEEDRRSLVGVSIVTEGLEGQIRLVDDSIPQLVDDIVHFKNSARPLIIREESESPAKKKDELVVGKGKGIPYHKSGLITQTENVELNSISNSADLVSKEAISMEIPKVNDKENKFFLLKHVNEEGNEISTKAKSLIDKEEKHQVLEILNDDAEIKSTVIPNSFNIMNITNHSVVYDKDIDEKLDKFEEDIEDGIEISSTPVTARIRTNIKFKLQKELKSLGNVSLPSKLRKGELIKRKGSASFPTSIPK</sequence>
<dbReference type="AlphaFoldDB" id="A0A2I0W0G4"/>
<dbReference type="EMBL" id="KZ503041">
    <property type="protein sequence ID" value="PKU69161.1"/>
    <property type="molecule type" value="Genomic_DNA"/>
</dbReference>
<organism evidence="1 2">
    <name type="scientific">Dendrobium catenatum</name>
    <dbReference type="NCBI Taxonomy" id="906689"/>
    <lineage>
        <taxon>Eukaryota</taxon>
        <taxon>Viridiplantae</taxon>
        <taxon>Streptophyta</taxon>
        <taxon>Embryophyta</taxon>
        <taxon>Tracheophyta</taxon>
        <taxon>Spermatophyta</taxon>
        <taxon>Magnoliopsida</taxon>
        <taxon>Liliopsida</taxon>
        <taxon>Asparagales</taxon>
        <taxon>Orchidaceae</taxon>
        <taxon>Epidendroideae</taxon>
        <taxon>Malaxideae</taxon>
        <taxon>Dendrobiinae</taxon>
        <taxon>Dendrobium</taxon>
    </lineage>
</organism>
<reference evidence="1 2" key="1">
    <citation type="journal article" date="2016" name="Sci. Rep.">
        <title>The Dendrobium catenatum Lindl. genome sequence provides insights into polysaccharide synthase, floral development and adaptive evolution.</title>
        <authorList>
            <person name="Zhang G.Q."/>
            <person name="Xu Q."/>
            <person name="Bian C."/>
            <person name="Tsai W.C."/>
            <person name="Yeh C.M."/>
            <person name="Liu K.W."/>
            <person name="Yoshida K."/>
            <person name="Zhang L.S."/>
            <person name="Chang S.B."/>
            <person name="Chen F."/>
            <person name="Shi Y."/>
            <person name="Su Y.Y."/>
            <person name="Zhang Y.Q."/>
            <person name="Chen L.J."/>
            <person name="Yin Y."/>
            <person name="Lin M."/>
            <person name="Huang H."/>
            <person name="Deng H."/>
            <person name="Wang Z.W."/>
            <person name="Zhu S.L."/>
            <person name="Zhao X."/>
            <person name="Deng C."/>
            <person name="Niu S.C."/>
            <person name="Huang J."/>
            <person name="Wang M."/>
            <person name="Liu G.H."/>
            <person name="Yang H.J."/>
            <person name="Xiao X.J."/>
            <person name="Hsiao Y.Y."/>
            <person name="Wu W.L."/>
            <person name="Chen Y.Y."/>
            <person name="Mitsuda N."/>
            <person name="Ohme-Takagi M."/>
            <person name="Luo Y.B."/>
            <person name="Van de Peer Y."/>
            <person name="Liu Z.J."/>
        </authorList>
    </citation>
    <scope>NUCLEOTIDE SEQUENCE [LARGE SCALE GENOMIC DNA]</scope>
    <source>
        <tissue evidence="1">The whole plant</tissue>
    </source>
</reference>
<evidence type="ECO:0000313" key="2">
    <source>
        <dbReference type="Proteomes" id="UP000233837"/>
    </source>
</evidence>
<protein>
    <submittedName>
        <fullName evidence="1">Uncharacterized protein</fullName>
    </submittedName>
</protein>
<name>A0A2I0W0G4_9ASPA</name>